<dbReference type="GO" id="GO:0031956">
    <property type="term" value="F:medium-chain fatty acid-CoA ligase activity"/>
    <property type="evidence" value="ECO:0007669"/>
    <property type="project" value="TreeGrafter"/>
</dbReference>
<dbReference type="InterPro" id="IPR045851">
    <property type="entry name" value="AMP-bd_C_sf"/>
</dbReference>
<dbReference type="Gene3D" id="3.30.300.30">
    <property type="match status" value="1"/>
</dbReference>
<dbReference type="Gene3D" id="3.40.50.12780">
    <property type="entry name" value="N-terminal domain of ligase-like"/>
    <property type="match status" value="1"/>
</dbReference>
<proteinExistence type="predicted"/>
<dbReference type="Pfam" id="PF00501">
    <property type="entry name" value="AMP-binding"/>
    <property type="match status" value="1"/>
</dbReference>
<dbReference type="PANTHER" id="PTHR43201:SF32">
    <property type="entry name" value="2-SUCCINYLBENZOATE--COA LIGASE, CHLOROPLASTIC_PEROXISOMAL"/>
    <property type="match status" value="1"/>
</dbReference>
<comment type="caution">
    <text evidence="2">The sequence shown here is derived from an EMBL/GenBank/DDBJ whole genome shotgun (WGS) entry which is preliminary data.</text>
</comment>
<reference evidence="2" key="1">
    <citation type="journal article" date="2021" name="PeerJ">
        <title>Extensive microbial diversity within the chicken gut microbiome revealed by metagenomics and culture.</title>
        <authorList>
            <person name="Gilroy R."/>
            <person name="Ravi A."/>
            <person name="Getino M."/>
            <person name="Pursley I."/>
            <person name="Horton D.L."/>
            <person name="Alikhan N.F."/>
            <person name="Baker D."/>
            <person name="Gharbi K."/>
            <person name="Hall N."/>
            <person name="Watson M."/>
            <person name="Adriaenssens E.M."/>
            <person name="Foster-Nyarko E."/>
            <person name="Jarju S."/>
            <person name="Secka A."/>
            <person name="Antonio M."/>
            <person name="Oren A."/>
            <person name="Chaudhuri R.R."/>
            <person name="La Ragione R."/>
            <person name="Hildebrand F."/>
            <person name="Pallen M.J."/>
        </authorList>
    </citation>
    <scope>NUCLEOTIDE SEQUENCE</scope>
    <source>
        <strain evidence="2">687</strain>
    </source>
</reference>
<accession>A0A9E2KND1</accession>
<name>A0A9E2KND1_9GAMM</name>
<dbReference type="InterPro" id="IPR000873">
    <property type="entry name" value="AMP-dep_synth/lig_dom"/>
</dbReference>
<dbReference type="EMBL" id="JAHLFG010000062">
    <property type="protein sequence ID" value="MBU3826991.1"/>
    <property type="molecule type" value="Genomic_DNA"/>
</dbReference>
<dbReference type="InterPro" id="IPR042099">
    <property type="entry name" value="ANL_N_sf"/>
</dbReference>
<evidence type="ECO:0000313" key="3">
    <source>
        <dbReference type="Proteomes" id="UP000824150"/>
    </source>
</evidence>
<evidence type="ECO:0000259" key="1">
    <source>
        <dbReference type="Pfam" id="PF00501"/>
    </source>
</evidence>
<sequence length="353" mass="38104">MYLNDCFIDEKALNSANVERWVQEKMPTADAFCRQCLHFMAHFLSPAPTITVQTSGSTGTPKALEVEKARMRASARMTGAYLGLKPGARALLCMPLEHIAGMMVVVRALELGLSLYTVTPCADPFAHAPSKLDFAAITPMQAHCVLQQERSRAVLATCRQIIVGGGFISADLNATLGKLPTQIYHSYGMTETLSHIALHRIDALKPQAPFYPLPHVRLSLDKDGALCIDAPAVAATAVQTNDLATINADGSFVILGRRDNVINSGGIKLIPELIEEKLSAVIKSPVAISARPSARYGEEVVLVSEVPLDAGVLQQAYATLGRYEKPKALIIAPIPRTATQKIDRLRLKQSLSG</sequence>
<dbReference type="GO" id="GO:0006631">
    <property type="term" value="P:fatty acid metabolic process"/>
    <property type="evidence" value="ECO:0007669"/>
    <property type="project" value="TreeGrafter"/>
</dbReference>
<dbReference type="Proteomes" id="UP000824150">
    <property type="component" value="Unassembled WGS sequence"/>
</dbReference>
<gene>
    <name evidence="2" type="ORF">IAA31_05825</name>
</gene>
<dbReference type="AlphaFoldDB" id="A0A9E2KND1"/>
<dbReference type="SUPFAM" id="SSF56801">
    <property type="entry name" value="Acetyl-CoA synthetase-like"/>
    <property type="match status" value="1"/>
</dbReference>
<dbReference type="PANTHER" id="PTHR43201">
    <property type="entry name" value="ACYL-COA SYNTHETASE"/>
    <property type="match status" value="1"/>
</dbReference>
<organism evidence="2 3">
    <name type="scientific">Candidatus Anaerobiospirillum merdipullorum</name>
    <dbReference type="NCBI Taxonomy" id="2838450"/>
    <lineage>
        <taxon>Bacteria</taxon>
        <taxon>Pseudomonadati</taxon>
        <taxon>Pseudomonadota</taxon>
        <taxon>Gammaproteobacteria</taxon>
        <taxon>Aeromonadales</taxon>
        <taxon>Succinivibrionaceae</taxon>
        <taxon>Anaerobiospirillum</taxon>
    </lineage>
</organism>
<feature type="domain" description="AMP-dependent synthetase/ligase" evidence="1">
    <location>
        <begin position="54"/>
        <end position="222"/>
    </location>
</feature>
<reference evidence="2" key="2">
    <citation type="submission" date="2021-04" db="EMBL/GenBank/DDBJ databases">
        <authorList>
            <person name="Gilroy R."/>
        </authorList>
    </citation>
    <scope>NUCLEOTIDE SEQUENCE</scope>
    <source>
        <strain evidence="2">687</strain>
    </source>
</reference>
<evidence type="ECO:0000313" key="2">
    <source>
        <dbReference type="EMBL" id="MBU3826991.1"/>
    </source>
</evidence>
<protein>
    <submittedName>
        <fullName evidence="2">AMP-binding protein</fullName>
    </submittedName>
</protein>